<proteinExistence type="predicted"/>
<evidence type="ECO:0000313" key="4">
    <source>
        <dbReference type="Proteomes" id="UP000524007"/>
    </source>
</evidence>
<feature type="non-terminal residue" evidence="3">
    <location>
        <position position="1"/>
    </location>
</feature>
<sequence length="370" mass="42068">GYQPCDPQIICNRVNHVQTCLEELEELAAKRRKELEDSRQLWTFFQEMEEAEAWIREKEKILAAQGCGRDLSSVVTLTNKHKTMLGELGGRRALLHQTMKKGEKILAKKSCPGPSGIQEKMREVCLRWKKLEEVTGLHQQRLEDALSFFQFSAETDDLVAWLQDAYRIVSSDDFGHDDHSSQALLRKHRAMAEQVERQRGAVASLRRQLALLAPGHRQGVDVQIRVVEVEQLYGEVVEVAVLRTQWLQDALAVYRMFSEVHACEGWDVPMGFHLPRTMVQTHPGGPEMSLNLLGGLLGGGELAVGLPGDPQAVVLQWWDVPMGFHLSKGDLRWTLTFWGSPWWNRVVELVEDKKSQLSSVLKIQNFLLEC</sequence>
<dbReference type="Gene3D" id="1.20.58.60">
    <property type="match status" value="2"/>
</dbReference>
<dbReference type="CDD" id="cd00176">
    <property type="entry name" value="SPEC"/>
    <property type="match status" value="1"/>
</dbReference>
<evidence type="ECO:0000313" key="3">
    <source>
        <dbReference type="EMBL" id="NXP42401.1"/>
    </source>
</evidence>
<reference evidence="3 4" key="1">
    <citation type="submission" date="2019-09" db="EMBL/GenBank/DDBJ databases">
        <title>Bird 10,000 Genomes (B10K) Project - Family phase.</title>
        <authorList>
            <person name="Zhang G."/>
        </authorList>
    </citation>
    <scope>NUCLEOTIDE SEQUENCE [LARGE SCALE GENOMIC DNA]</scope>
    <source>
        <strain evidence="3">B10K-DU-002-43</strain>
        <tissue evidence="3">Muscle</tissue>
    </source>
</reference>
<dbReference type="SMART" id="SM00150">
    <property type="entry name" value="SPEC"/>
    <property type="match status" value="2"/>
</dbReference>
<dbReference type="AlphaFoldDB" id="A0A7L2A5H3"/>
<dbReference type="InterPro" id="IPR018159">
    <property type="entry name" value="Spectrin/alpha-actinin"/>
</dbReference>
<gene>
    <name evidence="3" type="primary">Sptbn4</name>
    <name evidence="3" type="ORF">LEILUT_R05678</name>
</gene>
<accession>A0A7L2A5H3</accession>
<keyword evidence="2" id="KW-0009">Actin-binding</keyword>
<feature type="non-terminal residue" evidence="3">
    <location>
        <position position="370"/>
    </location>
</feature>
<dbReference type="Proteomes" id="UP000524007">
    <property type="component" value="Unassembled WGS sequence"/>
</dbReference>
<dbReference type="GO" id="GO:0003779">
    <property type="term" value="F:actin binding"/>
    <property type="evidence" value="ECO:0007669"/>
    <property type="project" value="UniProtKB-KW"/>
</dbReference>
<dbReference type="PANTHER" id="PTHR11915">
    <property type="entry name" value="SPECTRIN/FILAMIN RELATED CYTOSKELETAL PROTEIN"/>
    <property type="match status" value="1"/>
</dbReference>
<organism evidence="3 4">
    <name type="scientific">Leiothrix lutea</name>
    <name type="common">Red-billed leiothrix</name>
    <name type="synonym">Sylvia lutea</name>
    <dbReference type="NCBI Taxonomy" id="36275"/>
    <lineage>
        <taxon>Eukaryota</taxon>
        <taxon>Metazoa</taxon>
        <taxon>Chordata</taxon>
        <taxon>Craniata</taxon>
        <taxon>Vertebrata</taxon>
        <taxon>Euteleostomi</taxon>
        <taxon>Archelosauria</taxon>
        <taxon>Archosauria</taxon>
        <taxon>Dinosauria</taxon>
        <taxon>Saurischia</taxon>
        <taxon>Theropoda</taxon>
        <taxon>Coelurosauria</taxon>
        <taxon>Aves</taxon>
        <taxon>Neognathae</taxon>
        <taxon>Neoaves</taxon>
        <taxon>Telluraves</taxon>
        <taxon>Australaves</taxon>
        <taxon>Passeriformes</taxon>
        <taxon>Sylvioidea</taxon>
        <taxon>Leiothrichidae</taxon>
        <taxon>Leiothrix</taxon>
    </lineage>
</organism>
<comment type="caution">
    <text evidence="3">The sequence shown here is derived from an EMBL/GenBank/DDBJ whole genome shotgun (WGS) entry which is preliminary data.</text>
</comment>
<dbReference type="SUPFAM" id="SSF46966">
    <property type="entry name" value="Spectrin repeat"/>
    <property type="match status" value="2"/>
</dbReference>
<dbReference type="InterPro" id="IPR002017">
    <property type="entry name" value="Spectrin_repeat"/>
</dbReference>
<dbReference type="EMBL" id="VXBY01006017">
    <property type="protein sequence ID" value="NXP42401.1"/>
    <property type="molecule type" value="Genomic_DNA"/>
</dbReference>
<name>A0A7L2A5H3_LEILU</name>
<keyword evidence="4" id="KW-1185">Reference proteome</keyword>
<protein>
    <submittedName>
        <fullName evidence="3">SPTN4 protein</fullName>
    </submittedName>
</protein>
<evidence type="ECO:0000256" key="2">
    <source>
        <dbReference type="ARBA" id="ARBA00023203"/>
    </source>
</evidence>
<evidence type="ECO:0000256" key="1">
    <source>
        <dbReference type="ARBA" id="ARBA00022737"/>
    </source>
</evidence>
<keyword evidence="1" id="KW-0677">Repeat</keyword>
<dbReference type="Pfam" id="PF00435">
    <property type="entry name" value="Spectrin"/>
    <property type="match status" value="2"/>
</dbReference>